<keyword evidence="1" id="KW-1133">Transmembrane helix</keyword>
<evidence type="ECO:0000313" key="3">
    <source>
        <dbReference type="EMBL" id="KAL1564063.1"/>
    </source>
</evidence>
<proteinExistence type="predicted"/>
<feature type="domain" description="K+ potassium transporter integral membrane" evidence="2">
    <location>
        <begin position="74"/>
        <end position="129"/>
    </location>
</feature>
<dbReference type="SUPFAM" id="SSF53732">
    <property type="entry name" value="Aconitase iron-sulfur domain"/>
    <property type="match status" value="1"/>
</dbReference>
<comment type="caution">
    <text evidence="3">The sequence shown here is derived from an EMBL/GenBank/DDBJ whole genome shotgun (WGS) entry which is preliminary data.</text>
</comment>
<evidence type="ECO:0000259" key="2">
    <source>
        <dbReference type="Pfam" id="PF02705"/>
    </source>
</evidence>
<protein>
    <submittedName>
        <fullName evidence="3">Potassium transporter, variant 2</fullName>
    </submittedName>
</protein>
<keyword evidence="1" id="KW-0812">Transmembrane</keyword>
<dbReference type="Pfam" id="PF02705">
    <property type="entry name" value="K_trans"/>
    <property type="match status" value="1"/>
</dbReference>
<keyword evidence="4" id="KW-1185">Reference proteome</keyword>
<feature type="transmembrane region" description="Helical" evidence="1">
    <location>
        <begin position="85"/>
        <end position="107"/>
    </location>
</feature>
<dbReference type="EMBL" id="JBEAFC010000003">
    <property type="protein sequence ID" value="KAL1564063.1"/>
    <property type="molecule type" value="Genomic_DNA"/>
</dbReference>
<name>A0ABD1I8C0_SALDI</name>
<dbReference type="Proteomes" id="UP001567538">
    <property type="component" value="Unassembled WGS sequence"/>
</dbReference>
<dbReference type="AlphaFoldDB" id="A0ABD1I8C0"/>
<evidence type="ECO:0000313" key="4">
    <source>
        <dbReference type="Proteomes" id="UP001567538"/>
    </source>
</evidence>
<evidence type="ECO:0000256" key="1">
    <source>
        <dbReference type="SAM" id="Phobius"/>
    </source>
</evidence>
<accession>A0ABD1I8C0</accession>
<dbReference type="InterPro" id="IPR036008">
    <property type="entry name" value="Aconitase_4Fe-4S_dom"/>
</dbReference>
<reference evidence="3 4" key="1">
    <citation type="submission" date="2024-06" db="EMBL/GenBank/DDBJ databases">
        <title>A chromosome level genome sequence of Diviner's sage (Salvia divinorum).</title>
        <authorList>
            <person name="Ford S.A."/>
            <person name="Ro D.-K."/>
            <person name="Ness R.W."/>
            <person name="Phillips M.A."/>
        </authorList>
    </citation>
    <scope>NUCLEOTIDE SEQUENCE [LARGE SCALE GENOMIC DNA]</scope>
    <source>
        <strain evidence="3">SAF-2024a</strain>
        <tissue evidence="3">Leaf</tissue>
    </source>
</reference>
<dbReference type="InterPro" id="IPR053951">
    <property type="entry name" value="K_trans_N"/>
</dbReference>
<organism evidence="3 4">
    <name type="scientific">Salvia divinorum</name>
    <name type="common">Maria pastora</name>
    <name type="synonym">Diviner's sage</name>
    <dbReference type="NCBI Taxonomy" id="28513"/>
    <lineage>
        <taxon>Eukaryota</taxon>
        <taxon>Viridiplantae</taxon>
        <taxon>Streptophyta</taxon>
        <taxon>Embryophyta</taxon>
        <taxon>Tracheophyta</taxon>
        <taxon>Spermatophyta</taxon>
        <taxon>Magnoliopsida</taxon>
        <taxon>eudicotyledons</taxon>
        <taxon>Gunneridae</taxon>
        <taxon>Pentapetalae</taxon>
        <taxon>asterids</taxon>
        <taxon>lamiids</taxon>
        <taxon>Lamiales</taxon>
        <taxon>Lamiaceae</taxon>
        <taxon>Nepetoideae</taxon>
        <taxon>Mentheae</taxon>
        <taxon>Salviinae</taxon>
        <taxon>Salvia</taxon>
        <taxon>Salvia subgen. Calosphace</taxon>
    </lineage>
</organism>
<sequence length="130" mass="14881">MMENRMTLCNMVIEDGGRTTNPCWLLMQLQIRFLSEYRFDISKLEPLVTKIYALLLLLDSETRAKLPMVTVPLSSWSCLSPRSQWIPVLLISLLLLVVECMHFSAVFFQVDQGGWAPLVIADAVLLIMYD</sequence>
<gene>
    <name evidence="3" type="primary">HAK18</name>
    <name evidence="3" type="ORF">AAHA92_06466</name>
</gene>
<keyword evidence="1" id="KW-0472">Membrane</keyword>